<evidence type="ECO:0000313" key="2">
    <source>
        <dbReference type="Proteomes" id="UP001175228"/>
    </source>
</evidence>
<organism evidence="1 2">
    <name type="scientific">Armillaria luteobubalina</name>
    <dbReference type="NCBI Taxonomy" id="153913"/>
    <lineage>
        <taxon>Eukaryota</taxon>
        <taxon>Fungi</taxon>
        <taxon>Dikarya</taxon>
        <taxon>Basidiomycota</taxon>
        <taxon>Agaricomycotina</taxon>
        <taxon>Agaricomycetes</taxon>
        <taxon>Agaricomycetidae</taxon>
        <taxon>Agaricales</taxon>
        <taxon>Marasmiineae</taxon>
        <taxon>Physalacriaceae</taxon>
        <taxon>Armillaria</taxon>
    </lineage>
</organism>
<name>A0AA39QBJ0_9AGAR</name>
<comment type="caution">
    <text evidence="1">The sequence shown here is derived from an EMBL/GenBank/DDBJ whole genome shotgun (WGS) entry which is preliminary data.</text>
</comment>
<accession>A0AA39QBJ0</accession>
<dbReference type="Proteomes" id="UP001175228">
    <property type="component" value="Unassembled WGS sequence"/>
</dbReference>
<proteinExistence type="predicted"/>
<dbReference type="AlphaFoldDB" id="A0AA39QBJ0"/>
<evidence type="ECO:0000313" key="1">
    <source>
        <dbReference type="EMBL" id="KAK0499863.1"/>
    </source>
</evidence>
<dbReference type="EMBL" id="JAUEPU010000009">
    <property type="protein sequence ID" value="KAK0499863.1"/>
    <property type="molecule type" value="Genomic_DNA"/>
</dbReference>
<gene>
    <name evidence="1" type="ORF">EDD18DRAFT_1442485</name>
</gene>
<keyword evidence="2" id="KW-1185">Reference proteome</keyword>
<protein>
    <submittedName>
        <fullName evidence="1">Uncharacterized protein</fullName>
    </submittedName>
</protein>
<sequence length="474" mass="54361">MLPKYAFEEMLARHDWTLTFAHPPDVDSLFHTNNTVQIKTSLDSLEAVSGTQVLFTSRKRGRKREYDLRRKRSRTLYLHLLGRKKIQYESKQGGEGRSKLNVFLLQGGPWRLGQVCSSWRSAVETLCPELWSTLSIKIPFYPCLKNRYIEALRCVLKRGRYHPLHFTFDQSSINWDDTSLQVMEQCFNVMMAHSARLDLIRGKIGWFKMDLVCFDNSSFDSKSIHAFEIAPSLQVLHLRGMHPKANIPFPTVNLISFSDERPWFGDRMNPEYLGVVKSALKLRSSSYVDHGPARPISASQTVERAINLSIEKLSTCSQDFMCGVPPCVKGSHTDSPILDDKLPAILRLSPQLEEFSILLEVWMDEYDLVMRDLVTQMKETIMVEGSPQHCLILSLQQFNIRLLHVFYSTLSFLDLNFVEMIASRVHEPHVAPRLADLHIMVPGHRWTSCLDKDDVLALKDRGLDVVVILSGLDR</sequence>
<reference evidence="1" key="1">
    <citation type="submission" date="2023-06" db="EMBL/GenBank/DDBJ databases">
        <authorList>
            <consortium name="Lawrence Berkeley National Laboratory"/>
            <person name="Ahrendt S."/>
            <person name="Sahu N."/>
            <person name="Indic B."/>
            <person name="Wong-Bajracharya J."/>
            <person name="Merenyi Z."/>
            <person name="Ke H.-M."/>
            <person name="Monk M."/>
            <person name="Kocsube S."/>
            <person name="Drula E."/>
            <person name="Lipzen A."/>
            <person name="Balint B."/>
            <person name="Henrissat B."/>
            <person name="Andreopoulos B."/>
            <person name="Martin F.M."/>
            <person name="Harder C.B."/>
            <person name="Rigling D."/>
            <person name="Ford K.L."/>
            <person name="Foster G.D."/>
            <person name="Pangilinan J."/>
            <person name="Papanicolaou A."/>
            <person name="Barry K."/>
            <person name="LaButti K."/>
            <person name="Viragh M."/>
            <person name="Koriabine M."/>
            <person name="Yan M."/>
            <person name="Riley R."/>
            <person name="Champramary S."/>
            <person name="Plett K.L."/>
            <person name="Tsai I.J."/>
            <person name="Slot J."/>
            <person name="Sipos G."/>
            <person name="Plett J."/>
            <person name="Nagy L.G."/>
            <person name="Grigoriev I.V."/>
        </authorList>
    </citation>
    <scope>NUCLEOTIDE SEQUENCE</scope>
    <source>
        <strain evidence="1">HWK02</strain>
    </source>
</reference>